<dbReference type="Pfam" id="PF01549">
    <property type="entry name" value="ShK"/>
    <property type="match status" value="1"/>
</dbReference>
<evidence type="ECO:0000256" key="1">
    <source>
        <dbReference type="PROSITE-ProRule" id="PRU01005"/>
    </source>
</evidence>
<reference evidence="3" key="1">
    <citation type="submission" date="2018-11" db="EMBL/GenBank/DDBJ databases">
        <authorList>
            <person name="Alioto T."/>
            <person name="Alioto T."/>
        </authorList>
    </citation>
    <scope>NUCLEOTIDE SEQUENCE</scope>
</reference>
<dbReference type="EMBL" id="UYJE01008364">
    <property type="protein sequence ID" value="VDI63208.1"/>
    <property type="molecule type" value="Genomic_DNA"/>
</dbReference>
<dbReference type="InterPro" id="IPR003582">
    <property type="entry name" value="ShKT_dom"/>
</dbReference>
<evidence type="ECO:0000259" key="2">
    <source>
        <dbReference type="PROSITE" id="PS51670"/>
    </source>
</evidence>
<comment type="caution">
    <text evidence="1">Lacks conserved residue(s) required for the propagation of feature annotation.</text>
</comment>
<dbReference type="Gene3D" id="1.10.10.1870">
    <property type="entry name" value="ShTK domain-like"/>
    <property type="match status" value="1"/>
</dbReference>
<proteinExistence type="predicted"/>
<dbReference type="InterPro" id="IPR035940">
    <property type="entry name" value="CAP_sf"/>
</dbReference>
<feature type="domain" description="ShKT" evidence="2">
    <location>
        <begin position="56"/>
        <end position="90"/>
    </location>
</feature>
<dbReference type="PROSITE" id="PS51670">
    <property type="entry name" value="SHKT"/>
    <property type="match status" value="1"/>
</dbReference>
<accession>A0A8B6GFP0</accession>
<dbReference type="OrthoDB" id="10250153at2759"/>
<gene>
    <name evidence="3" type="ORF">MGAL_10B065916</name>
</gene>
<keyword evidence="1" id="KW-1015">Disulfide bond</keyword>
<sequence>MIKNALYLACFYDPMGNDMSEYPYFKGDACSKCLEGQTCDDGLCTDDDIQTAGPACEDKAGDAKCAGWKWSCVDNAAYMKKNCRKTCGHC</sequence>
<dbReference type="AlphaFoldDB" id="A0A8B6GFP0"/>
<name>A0A8B6GFP0_MYTGA</name>
<feature type="disulfide bond" evidence="1">
    <location>
        <begin position="65"/>
        <end position="83"/>
    </location>
</feature>
<evidence type="ECO:0000313" key="3">
    <source>
        <dbReference type="EMBL" id="VDI63208.1"/>
    </source>
</evidence>
<comment type="caution">
    <text evidence="3">The sequence shown here is derived from an EMBL/GenBank/DDBJ whole genome shotgun (WGS) entry which is preliminary data.</text>
</comment>
<keyword evidence="4" id="KW-1185">Reference proteome</keyword>
<protein>
    <recommendedName>
        <fullName evidence="2">ShKT domain-containing protein</fullName>
    </recommendedName>
</protein>
<evidence type="ECO:0000313" key="4">
    <source>
        <dbReference type="Proteomes" id="UP000596742"/>
    </source>
</evidence>
<dbReference type="Gene3D" id="3.40.33.10">
    <property type="entry name" value="CAP"/>
    <property type="match status" value="1"/>
</dbReference>
<feature type="disulfide bond" evidence="1">
    <location>
        <begin position="56"/>
        <end position="90"/>
    </location>
</feature>
<organism evidence="3 4">
    <name type="scientific">Mytilus galloprovincialis</name>
    <name type="common">Mediterranean mussel</name>
    <dbReference type="NCBI Taxonomy" id="29158"/>
    <lineage>
        <taxon>Eukaryota</taxon>
        <taxon>Metazoa</taxon>
        <taxon>Spiralia</taxon>
        <taxon>Lophotrochozoa</taxon>
        <taxon>Mollusca</taxon>
        <taxon>Bivalvia</taxon>
        <taxon>Autobranchia</taxon>
        <taxon>Pteriomorphia</taxon>
        <taxon>Mytilida</taxon>
        <taxon>Mytiloidea</taxon>
        <taxon>Mytilidae</taxon>
        <taxon>Mytilinae</taxon>
        <taxon>Mytilus</taxon>
    </lineage>
</organism>
<dbReference type="Proteomes" id="UP000596742">
    <property type="component" value="Unassembled WGS sequence"/>
</dbReference>